<dbReference type="Proteomes" id="UP000799640">
    <property type="component" value="Unassembled WGS sequence"/>
</dbReference>
<dbReference type="EMBL" id="ML996691">
    <property type="protein sequence ID" value="KAF2402154.1"/>
    <property type="molecule type" value="Genomic_DNA"/>
</dbReference>
<feature type="compositionally biased region" description="Polar residues" evidence="1">
    <location>
        <begin position="102"/>
        <end position="114"/>
    </location>
</feature>
<feature type="compositionally biased region" description="Polar residues" evidence="1">
    <location>
        <begin position="162"/>
        <end position="188"/>
    </location>
</feature>
<keyword evidence="3" id="KW-1185">Reference proteome</keyword>
<dbReference type="AlphaFoldDB" id="A0A6G1I1T9"/>
<organism evidence="2 3">
    <name type="scientific">Trichodelitschia bisporula</name>
    <dbReference type="NCBI Taxonomy" id="703511"/>
    <lineage>
        <taxon>Eukaryota</taxon>
        <taxon>Fungi</taxon>
        <taxon>Dikarya</taxon>
        <taxon>Ascomycota</taxon>
        <taxon>Pezizomycotina</taxon>
        <taxon>Dothideomycetes</taxon>
        <taxon>Dothideomycetes incertae sedis</taxon>
        <taxon>Phaeotrichales</taxon>
        <taxon>Phaeotrichaceae</taxon>
        <taxon>Trichodelitschia</taxon>
    </lineage>
</organism>
<proteinExistence type="predicted"/>
<name>A0A6G1I1T9_9PEZI</name>
<feature type="region of interest" description="Disordered" evidence="1">
    <location>
        <begin position="75"/>
        <end position="115"/>
    </location>
</feature>
<evidence type="ECO:0000256" key="1">
    <source>
        <dbReference type="SAM" id="MobiDB-lite"/>
    </source>
</evidence>
<feature type="region of interest" description="Disordered" evidence="1">
    <location>
        <begin position="150"/>
        <end position="336"/>
    </location>
</feature>
<protein>
    <submittedName>
        <fullName evidence="2">Uncharacterized protein</fullName>
    </submittedName>
</protein>
<reference evidence="2" key="1">
    <citation type="journal article" date="2020" name="Stud. Mycol.">
        <title>101 Dothideomycetes genomes: a test case for predicting lifestyles and emergence of pathogens.</title>
        <authorList>
            <person name="Haridas S."/>
            <person name="Albert R."/>
            <person name="Binder M."/>
            <person name="Bloem J."/>
            <person name="Labutti K."/>
            <person name="Salamov A."/>
            <person name="Andreopoulos B."/>
            <person name="Baker S."/>
            <person name="Barry K."/>
            <person name="Bills G."/>
            <person name="Bluhm B."/>
            <person name="Cannon C."/>
            <person name="Castanera R."/>
            <person name="Culley D."/>
            <person name="Daum C."/>
            <person name="Ezra D."/>
            <person name="Gonzalez J."/>
            <person name="Henrissat B."/>
            <person name="Kuo A."/>
            <person name="Liang C."/>
            <person name="Lipzen A."/>
            <person name="Lutzoni F."/>
            <person name="Magnuson J."/>
            <person name="Mondo S."/>
            <person name="Nolan M."/>
            <person name="Ohm R."/>
            <person name="Pangilinan J."/>
            <person name="Park H.-J."/>
            <person name="Ramirez L."/>
            <person name="Alfaro M."/>
            <person name="Sun H."/>
            <person name="Tritt A."/>
            <person name="Yoshinaga Y."/>
            <person name="Zwiers L.-H."/>
            <person name="Turgeon B."/>
            <person name="Goodwin S."/>
            <person name="Spatafora J."/>
            <person name="Crous P."/>
            <person name="Grigoriev I."/>
        </authorList>
    </citation>
    <scope>NUCLEOTIDE SEQUENCE</scope>
    <source>
        <strain evidence="2">CBS 262.69</strain>
    </source>
</reference>
<feature type="compositionally biased region" description="Low complexity" evidence="1">
    <location>
        <begin position="195"/>
        <end position="231"/>
    </location>
</feature>
<evidence type="ECO:0000313" key="3">
    <source>
        <dbReference type="Proteomes" id="UP000799640"/>
    </source>
</evidence>
<accession>A0A6G1I1T9</accession>
<feature type="compositionally biased region" description="Basic and acidic residues" evidence="1">
    <location>
        <begin position="309"/>
        <end position="329"/>
    </location>
</feature>
<sequence>MCKIHIEDYTDCGHFRIDHIQECAEPPSRGHLVVIQSSGLREGVCRGCFTRGRAMYEMLREYELDRILGFPGPAPPSRFTHGHSAHPFEPPAPRGFSRHTHGGSSRLSDLSHTNPDNDDTFLFEYVRQHPDDIEMVEELLHQMRNDLNARLHRGPNSYAGPSGSSASQTRGHASRSSSQACGHSSRSSRAAYPHAGSSATSASRGGSAPAQAGTRANATRANATRANATRAYTPSQHDIQTLLDRLSNGARHRSDESGPSYAPSGNTQAQGHATTETAPANGPAQTATGDAPHATEADTDSPTNATEGSHTEADSHSDTEASPPKEQEKLPPFVGH</sequence>
<gene>
    <name evidence="2" type="ORF">EJ06DRAFT_554844</name>
</gene>
<feature type="compositionally biased region" description="Polar residues" evidence="1">
    <location>
        <begin position="263"/>
        <end position="288"/>
    </location>
</feature>
<evidence type="ECO:0000313" key="2">
    <source>
        <dbReference type="EMBL" id="KAF2402154.1"/>
    </source>
</evidence>